<gene>
    <name evidence="3" type="ORF">PFISCL1PPCAC_552</name>
</gene>
<comment type="caution">
    <text evidence="3">The sequence shown here is derived from an EMBL/GenBank/DDBJ whole genome shotgun (WGS) entry which is preliminary data.</text>
</comment>
<organism evidence="3 4">
    <name type="scientific">Pristionchus fissidentatus</name>
    <dbReference type="NCBI Taxonomy" id="1538716"/>
    <lineage>
        <taxon>Eukaryota</taxon>
        <taxon>Metazoa</taxon>
        <taxon>Ecdysozoa</taxon>
        <taxon>Nematoda</taxon>
        <taxon>Chromadorea</taxon>
        <taxon>Rhabditida</taxon>
        <taxon>Rhabditina</taxon>
        <taxon>Diplogasteromorpha</taxon>
        <taxon>Diplogasteroidea</taxon>
        <taxon>Neodiplogasteridae</taxon>
        <taxon>Pristionchus</taxon>
    </lineage>
</organism>
<feature type="compositionally biased region" description="Basic and acidic residues" evidence="1">
    <location>
        <begin position="65"/>
        <end position="76"/>
    </location>
</feature>
<proteinExistence type="predicted"/>
<feature type="transmembrane region" description="Helical" evidence="2">
    <location>
        <begin position="6"/>
        <end position="35"/>
    </location>
</feature>
<accession>A0AAV5UUQ5</accession>
<evidence type="ECO:0000256" key="2">
    <source>
        <dbReference type="SAM" id="Phobius"/>
    </source>
</evidence>
<reference evidence="3" key="1">
    <citation type="submission" date="2023-10" db="EMBL/GenBank/DDBJ databases">
        <title>Genome assembly of Pristionchus species.</title>
        <authorList>
            <person name="Yoshida K."/>
            <person name="Sommer R.J."/>
        </authorList>
    </citation>
    <scope>NUCLEOTIDE SEQUENCE</scope>
    <source>
        <strain evidence="3">RS5133</strain>
    </source>
</reference>
<sequence length="141" mass="15450">MTYILGYFSITAFSILAALIIGVLTLTIIACCADLKSRQAGLNKLPEGAEWVHIPKKRLEAFRTSVRESSKSKEDELPLLTPKEPSARSQRTPFTAKAAASRLDQEEKHKRMIEAVYIASGRAVPAQYLLSGSTRTAVAKS</sequence>
<dbReference type="AlphaFoldDB" id="A0AAV5UUQ5"/>
<keyword evidence="2" id="KW-0472">Membrane</keyword>
<evidence type="ECO:0000313" key="3">
    <source>
        <dbReference type="EMBL" id="GMT09255.1"/>
    </source>
</evidence>
<dbReference type="Proteomes" id="UP001432322">
    <property type="component" value="Unassembled WGS sequence"/>
</dbReference>
<feature type="region of interest" description="Disordered" evidence="1">
    <location>
        <begin position="65"/>
        <end position="101"/>
    </location>
</feature>
<dbReference type="EMBL" id="BTSY01000001">
    <property type="protein sequence ID" value="GMT09255.1"/>
    <property type="molecule type" value="Genomic_DNA"/>
</dbReference>
<evidence type="ECO:0000256" key="1">
    <source>
        <dbReference type="SAM" id="MobiDB-lite"/>
    </source>
</evidence>
<name>A0AAV5UUQ5_9BILA</name>
<feature type="non-terminal residue" evidence="3">
    <location>
        <position position="141"/>
    </location>
</feature>
<keyword evidence="4" id="KW-1185">Reference proteome</keyword>
<protein>
    <submittedName>
        <fullName evidence="3">Uncharacterized protein</fullName>
    </submittedName>
</protein>
<evidence type="ECO:0000313" key="4">
    <source>
        <dbReference type="Proteomes" id="UP001432322"/>
    </source>
</evidence>
<keyword evidence="2" id="KW-0812">Transmembrane</keyword>
<keyword evidence="2" id="KW-1133">Transmembrane helix</keyword>